<reference evidence="1 2" key="1">
    <citation type="journal article" date="2012" name="Science">
        <title>The Paleozoic origin of enzymatic lignin decomposition reconstructed from 31 fungal genomes.</title>
        <authorList>
            <person name="Floudas D."/>
            <person name="Binder M."/>
            <person name="Riley R."/>
            <person name="Barry K."/>
            <person name="Blanchette R.A."/>
            <person name="Henrissat B."/>
            <person name="Martinez A.T."/>
            <person name="Otillar R."/>
            <person name="Spatafora J.W."/>
            <person name="Yadav J.S."/>
            <person name="Aerts A."/>
            <person name="Benoit I."/>
            <person name="Boyd A."/>
            <person name="Carlson A."/>
            <person name="Copeland A."/>
            <person name="Coutinho P.M."/>
            <person name="de Vries R.P."/>
            <person name="Ferreira P."/>
            <person name="Findley K."/>
            <person name="Foster B."/>
            <person name="Gaskell J."/>
            <person name="Glotzer D."/>
            <person name="Gorecki P."/>
            <person name="Heitman J."/>
            <person name="Hesse C."/>
            <person name="Hori C."/>
            <person name="Igarashi K."/>
            <person name="Jurgens J.A."/>
            <person name="Kallen N."/>
            <person name="Kersten P."/>
            <person name="Kohler A."/>
            <person name="Kuees U."/>
            <person name="Kumar T.K.A."/>
            <person name="Kuo A."/>
            <person name="LaButti K."/>
            <person name="Larrondo L.F."/>
            <person name="Lindquist E."/>
            <person name="Ling A."/>
            <person name="Lombard V."/>
            <person name="Lucas S."/>
            <person name="Lundell T."/>
            <person name="Martin R."/>
            <person name="McLaughlin D.J."/>
            <person name="Morgenstern I."/>
            <person name="Morin E."/>
            <person name="Murat C."/>
            <person name="Nagy L.G."/>
            <person name="Nolan M."/>
            <person name="Ohm R.A."/>
            <person name="Patyshakuliyeva A."/>
            <person name="Rokas A."/>
            <person name="Ruiz-Duenas F.J."/>
            <person name="Sabat G."/>
            <person name="Salamov A."/>
            <person name="Samejima M."/>
            <person name="Schmutz J."/>
            <person name="Slot J.C."/>
            <person name="St John F."/>
            <person name="Stenlid J."/>
            <person name="Sun H."/>
            <person name="Sun S."/>
            <person name="Syed K."/>
            <person name="Tsang A."/>
            <person name="Wiebenga A."/>
            <person name="Young D."/>
            <person name="Pisabarro A."/>
            <person name="Eastwood D.C."/>
            <person name="Martin F."/>
            <person name="Cullen D."/>
            <person name="Grigoriev I.V."/>
            <person name="Hibbett D.S."/>
        </authorList>
    </citation>
    <scope>NUCLEOTIDE SEQUENCE</scope>
    <source>
        <strain evidence="2">FP-58527</strain>
    </source>
</reference>
<name>S8EHR4_FOMSC</name>
<organism evidence="1 2">
    <name type="scientific">Fomitopsis schrenkii</name>
    <name type="common">Brown rot fungus</name>
    <dbReference type="NCBI Taxonomy" id="2126942"/>
    <lineage>
        <taxon>Eukaryota</taxon>
        <taxon>Fungi</taxon>
        <taxon>Dikarya</taxon>
        <taxon>Basidiomycota</taxon>
        <taxon>Agaricomycotina</taxon>
        <taxon>Agaricomycetes</taxon>
        <taxon>Polyporales</taxon>
        <taxon>Fomitopsis</taxon>
    </lineage>
</organism>
<dbReference type="OrthoDB" id="1065058at2759"/>
<dbReference type="PANTHER" id="PTHR47438">
    <property type="entry name" value="PHOSPHATE METABOLISM PROTEIN 8-RELATED"/>
    <property type="match status" value="1"/>
</dbReference>
<dbReference type="InterPro" id="IPR023214">
    <property type="entry name" value="HAD_sf"/>
</dbReference>
<dbReference type="Pfam" id="PF00702">
    <property type="entry name" value="Hydrolase"/>
    <property type="match status" value="1"/>
</dbReference>
<keyword evidence="2" id="KW-1185">Reference proteome</keyword>
<dbReference type="NCBIfam" id="TIGR01993">
    <property type="entry name" value="Pyr-5-nucltdase"/>
    <property type="match status" value="1"/>
</dbReference>
<dbReference type="InterPro" id="IPR010237">
    <property type="entry name" value="Pyr-5-nucltdase"/>
</dbReference>
<dbReference type="NCBIfam" id="TIGR01509">
    <property type="entry name" value="HAD-SF-IA-v3"/>
    <property type="match status" value="1"/>
</dbReference>
<dbReference type="InParanoid" id="S8EHR4"/>
<dbReference type="Gene3D" id="1.10.150.450">
    <property type="match status" value="1"/>
</dbReference>
<gene>
    <name evidence="1" type="ORF">FOMPIDRAFT_1014573</name>
</gene>
<protein>
    <recommendedName>
        <fullName evidence="3">Pyrimidine 5-nucleotidase</fullName>
    </recommendedName>
</protein>
<evidence type="ECO:0008006" key="3">
    <source>
        <dbReference type="Google" id="ProtNLM"/>
    </source>
</evidence>
<dbReference type="InterPro" id="IPR052791">
    <property type="entry name" value="SSM1_domain"/>
</dbReference>
<dbReference type="SUPFAM" id="SSF56784">
    <property type="entry name" value="HAD-like"/>
    <property type="match status" value="1"/>
</dbReference>
<dbReference type="GO" id="GO:0009166">
    <property type="term" value="P:nucleotide catabolic process"/>
    <property type="evidence" value="ECO:0007669"/>
    <property type="project" value="TreeGrafter"/>
</dbReference>
<evidence type="ECO:0000313" key="1">
    <source>
        <dbReference type="EMBL" id="EPT03738.1"/>
    </source>
</evidence>
<dbReference type="InterPro" id="IPR036412">
    <property type="entry name" value="HAD-like_sf"/>
</dbReference>
<dbReference type="HOGENOM" id="CLU_059493_0_0_1"/>
<dbReference type="AlphaFoldDB" id="S8EHR4"/>
<dbReference type="InterPro" id="IPR006439">
    <property type="entry name" value="HAD-SF_hydro_IA"/>
</dbReference>
<dbReference type="EMBL" id="KE504129">
    <property type="protein sequence ID" value="EPT03738.1"/>
    <property type="molecule type" value="Genomic_DNA"/>
</dbReference>
<dbReference type="eggNOG" id="KOG3109">
    <property type="taxonomic scope" value="Eukaryota"/>
</dbReference>
<dbReference type="PANTHER" id="PTHR47438:SF1">
    <property type="entry name" value="PHOSPHATE METABOLISM PROTEIN 8-RELATED"/>
    <property type="match status" value="1"/>
</dbReference>
<dbReference type="SFLD" id="SFLDS00003">
    <property type="entry name" value="Haloacid_Dehalogenase"/>
    <property type="match status" value="1"/>
</dbReference>
<dbReference type="SFLD" id="SFLDG01129">
    <property type="entry name" value="C1.5:_HAD__Beta-PGM__Phosphata"/>
    <property type="match status" value="1"/>
</dbReference>
<dbReference type="GO" id="GO:0008252">
    <property type="term" value="F:nucleotidase activity"/>
    <property type="evidence" value="ECO:0007669"/>
    <property type="project" value="TreeGrafter"/>
</dbReference>
<dbReference type="GO" id="GO:0006206">
    <property type="term" value="P:pyrimidine nucleobase metabolic process"/>
    <property type="evidence" value="ECO:0007669"/>
    <property type="project" value="TreeGrafter"/>
</dbReference>
<dbReference type="FunCoup" id="S8EHR4">
    <property type="interactions" value="303"/>
</dbReference>
<proteinExistence type="predicted"/>
<sequence>MSETQATATEDNRYMIWLDIDNTLYSASTQISRAMGERIHGADRQLPYFLSLGFPDEEASELHHRYYKQYGLALRGLVRHHQIDALDFDRKCDGSLPLEDILKPDPKLRKLLEDIDRSKTRVWALTNAYQSHAKRVLSILGVEDQIEGVIFCDYANSKFACKPEPEYFHNALQKANIQDPSRCCFVDDSRTNVLAAKQLGWGRCVHFCERGLVAVEGGKPKEIGSDIVQSPEDEGITTITDLEELRTVWSDLFKAR</sequence>
<dbReference type="SFLD" id="SFLDG01132">
    <property type="entry name" value="C1.5.3:_5'-Nucleotidase_Like"/>
    <property type="match status" value="1"/>
</dbReference>
<dbReference type="Gene3D" id="3.40.50.1000">
    <property type="entry name" value="HAD superfamily/HAD-like"/>
    <property type="match status" value="1"/>
</dbReference>
<dbReference type="STRING" id="743788.S8EHR4"/>
<dbReference type="Proteomes" id="UP000015241">
    <property type="component" value="Unassembled WGS sequence"/>
</dbReference>
<evidence type="ECO:0000313" key="2">
    <source>
        <dbReference type="Proteomes" id="UP000015241"/>
    </source>
</evidence>
<accession>S8EHR4</accession>